<gene>
    <name evidence="1" type="ORF">Amon01_001014900</name>
</gene>
<organism evidence="1 2">
    <name type="scientific">Ambrosiozyma monospora</name>
    <name type="common">Yeast</name>
    <name type="synonym">Endomycopsis monosporus</name>
    <dbReference type="NCBI Taxonomy" id="43982"/>
    <lineage>
        <taxon>Eukaryota</taxon>
        <taxon>Fungi</taxon>
        <taxon>Dikarya</taxon>
        <taxon>Ascomycota</taxon>
        <taxon>Saccharomycotina</taxon>
        <taxon>Pichiomycetes</taxon>
        <taxon>Pichiales</taxon>
        <taxon>Pichiaceae</taxon>
        <taxon>Ambrosiozyma</taxon>
    </lineage>
</organism>
<name>A0A9W6T964_AMBMO</name>
<protein>
    <submittedName>
        <fullName evidence="1">Unnamed protein product</fullName>
    </submittedName>
</protein>
<dbReference type="Proteomes" id="UP001165063">
    <property type="component" value="Unassembled WGS sequence"/>
</dbReference>
<dbReference type="AlphaFoldDB" id="A0A9W6T964"/>
<proteinExistence type="predicted"/>
<keyword evidence="2" id="KW-1185">Reference proteome</keyword>
<reference evidence="1" key="1">
    <citation type="submission" date="2023-04" db="EMBL/GenBank/DDBJ databases">
        <title>Ambrosiozyma monospora NBRC 1965.</title>
        <authorList>
            <person name="Ichikawa N."/>
            <person name="Sato H."/>
            <person name="Tonouchi N."/>
        </authorList>
    </citation>
    <scope>NUCLEOTIDE SEQUENCE</scope>
    <source>
        <strain evidence="1">NBRC 1965</strain>
    </source>
</reference>
<evidence type="ECO:0000313" key="1">
    <source>
        <dbReference type="EMBL" id="GME84191.1"/>
    </source>
</evidence>
<evidence type="ECO:0000313" key="2">
    <source>
        <dbReference type="Proteomes" id="UP001165063"/>
    </source>
</evidence>
<dbReference type="EMBL" id="BSXU01017169">
    <property type="protein sequence ID" value="GME84191.1"/>
    <property type="molecule type" value="Genomic_DNA"/>
</dbReference>
<accession>A0A9W6T964</accession>
<sequence length="103" mass="12127">MLHLYQQNPQLCLRYGESFYDTIKQIFQRYINNEIAVLALIFDVLLRFKPSEEAKSKNSLEEPPDSMLLMMMMILQMPPAIFLSSCQTTVNVRKKETKEDYQS</sequence>
<comment type="caution">
    <text evidence="1">The sequence shown here is derived from an EMBL/GenBank/DDBJ whole genome shotgun (WGS) entry which is preliminary data.</text>
</comment>